<keyword evidence="1" id="KW-0732">Signal</keyword>
<organism evidence="2 3">
    <name type="scientific">Maylandia zebra</name>
    <name type="common">zebra mbuna</name>
    <dbReference type="NCBI Taxonomy" id="106582"/>
    <lineage>
        <taxon>Eukaryota</taxon>
        <taxon>Metazoa</taxon>
        <taxon>Chordata</taxon>
        <taxon>Craniata</taxon>
        <taxon>Vertebrata</taxon>
        <taxon>Euteleostomi</taxon>
        <taxon>Actinopterygii</taxon>
        <taxon>Neopterygii</taxon>
        <taxon>Teleostei</taxon>
        <taxon>Neoteleostei</taxon>
        <taxon>Acanthomorphata</taxon>
        <taxon>Ovalentaria</taxon>
        <taxon>Cichlomorphae</taxon>
        <taxon>Cichliformes</taxon>
        <taxon>Cichlidae</taxon>
        <taxon>African cichlids</taxon>
        <taxon>Pseudocrenilabrinae</taxon>
        <taxon>Haplochromini</taxon>
        <taxon>Maylandia</taxon>
        <taxon>Maylandia zebra complex</taxon>
    </lineage>
</organism>
<feature type="chain" id="PRO_5017956483" description="Reverse transcriptase domain-containing protein" evidence="1">
    <location>
        <begin position="27"/>
        <end position="84"/>
    </location>
</feature>
<reference evidence="2" key="1">
    <citation type="submission" date="2025-08" db="UniProtKB">
        <authorList>
            <consortium name="Ensembl"/>
        </authorList>
    </citation>
    <scope>IDENTIFICATION</scope>
</reference>
<proteinExistence type="predicted"/>
<evidence type="ECO:0000313" key="2">
    <source>
        <dbReference type="Ensembl" id="ENSMZEP00005013671.1"/>
    </source>
</evidence>
<dbReference type="Proteomes" id="UP000265160">
    <property type="component" value="Unplaced"/>
</dbReference>
<dbReference type="Ensembl" id="ENSMZET00005014139.1">
    <property type="protein sequence ID" value="ENSMZEP00005013671.1"/>
    <property type="gene ID" value="ENSMZEG00005010295.1"/>
</dbReference>
<dbReference type="AlphaFoldDB" id="A0A3P9BVK7"/>
<reference evidence="2" key="2">
    <citation type="submission" date="2025-09" db="UniProtKB">
        <authorList>
            <consortium name="Ensembl"/>
        </authorList>
    </citation>
    <scope>IDENTIFICATION</scope>
</reference>
<protein>
    <recommendedName>
        <fullName evidence="4">Reverse transcriptase domain-containing protein</fullName>
    </recommendedName>
</protein>
<keyword evidence="3" id="KW-1185">Reference proteome</keyword>
<evidence type="ECO:0008006" key="4">
    <source>
        <dbReference type="Google" id="ProtNLM"/>
    </source>
</evidence>
<evidence type="ECO:0000256" key="1">
    <source>
        <dbReference type="SAM" id="SignalP"/>
    </source>
</evidence>
<dbReference type="STRING" id="106582.ENSMZEP00005013671"/>
<evidence type="ECO:0000313" key="3">
    <source>
        <dbReference type="Proteomes" id="UP000265160"/>
    </source>
</evidence>
<feature type="signal peptide" evidence="1">
    <location>
        <begin position="1"/>
        <end position="26"/>
    </location>
</feature>
<sequence>RTKIAKRKHKTDALCLLFAIEPLAVALRQCVGVEGKHRGGIEHEVSLYADNMILFISNPSNSLRKLLDRLKIIIIIIRFIYRRL</sequence>
<name>A0A3P9BVK7_9CICH</name>
<accession>A0A3P9BVK7</accession>